<comment type="caution">
    <text evidence="3">The sequence shown here is derived from an EMBL/GenBank/DDBJ whole genome shotgun (WGS) entry which is preliminary data.</text>
</comment>
<dbReference type="SUPFAM" id="SSF47473">
    <property type="entry name" value="EF-hand"/>
    <property type="match status" value="1"/>
</dbReference>
<dbReference type="Gene3D" id="1.10.238.10">
    <property type="entry name" value="EF-hand"/>
    <property type="match status" value="1"/>
</dbReference>
<dbReference type="InterPro" id="IPR002048">
    <property type="entry name" value="EF_hand_dom"/>
</dbReference>
<proteinExistence type="predicted"/>
<gene>
    <name evidence="3" type="ORF">CEUSTIGMA_g10639.t1</name>
</gene>
<dbReference type="OrthoDB" id="26525at2759"/>
<organism evidence="3 4">
    <name type="scientific">Chlamydomonas eustigma</name>
    <dbReference type="NCBI Taxonomy" id="1157962"/>
    <lineage>
        <taxon>Eukaryota</taxon>
        <taxon>Viridiplantae</taxon>
        <taxon>Chlorophyta</taxon>
        <taxon>core chlorophytes</taxon>
        <taxon>Chlorophyceae</taxon>
        <taxon>CS clade</taxon>
        <taxon>Chlamydomonadales</taxon>
        <taxon>Chlamydomonadaceae</taxon>
        <taxon>Chlamydomonas</taxon>
    </lineage>
</organism>
<sequence length="187" mass="21184">MYSNMIFRRSCLQHVGRNQRPPVCQINLVPPCITSASNRGTEPMYYPGAEEDLEVTQSAFHRAFEDAMPIPAKVPGLQQFAASIWDRRKRIPSRQDPLLTLFDEFDRDNDGILSSDEIAEALRSRGVNEISTAQVQWLINVFEESKACALPSFKQVVTRQQWPDFVFSLTVADMHAHADPSKSLDSE</sequence>
<dbReference type="EMBL" id="BEGY01000094">
    <property type="protein sequence ID" value="GAX83213.1"/>
    <property type="molecule type" value="Genomic_DNA"/>
</dbReference>
<evidence type="ECO:0000256" key="1">
    <source>
        <dbReference type="ARBA" id="ARBA00022837"/>
    </source>
</evidence>
<dbReference type="Proteomes" id="UP000232323">
    <property type="component" value="Unassembled WGS sequence"/>
</dbReference>
<keyword evidence="4" id="KW-1185">Reference proteome</keyword>
<dbReference type="PROSITE" id="PS50222">
    <property type="entry name" value="EF_HAND_2"/>
    <property type="match status" value="1"/>
</dbReference>
<dbReference type="Pfam" id="PF13405">
    <property type="entry name" value="EF-hand_6"/>
    <property type="match status" value="1"/>
</dbReference>
<dbReference type="PROSITE" id="PS00018">
    <property type="entry name" value="EF_HAND_1"/>
    <property type="match status" value="1"/>
</dbReference>
<name>A0A250XJK5_9CHLO</name>
<keyword evidence="1" id="KW-0106">Calcium</keyword>
<dbReference type="InterPro" id="IPR018247">
    <property type="entry name" value="EF_Hand_1_Ca_BS"/>
</dbReference>
<feature type="domain" description="EF-hand" evidence="2">
    <location>
        <begin position="93"/>
        <end position="128"/>
    </location>
</feature>
<evidence type="ECO:0000313" key="3">
    <source>
        <dbReference type="EMBL" id="GAX83213.1"/>
    </source>
</evidence>
<accession>A0A250XJK5</accession>
<reference evidence="3 4" key="1">
    <citation type="submission" date="2017-08" db="EMBL/GenBank/DDBJ databases">
        <title>Acidophilic green algal genome provides insights into adaptation to an acidic environment.</title>
        <authorList>
            <person name="Hirooka S."/>
            <person name="Hirose Y."/>
            <person name="Kanesaki Y."/>
            <person name="Higuchi S."/>
            <person name="Fujiwara T."/>
            <person name="Onuma R."/>
            <person name="Era A."/>
            <person name="Ohbayashi R."/>
            <person name="Uzuka A."/>
            <person name="Nozaki H."/>
            <person name="Yoshikawa H."/>
            <person name="Miyagishima S.Y."/>
        </authorList>
    </citation>
    <scope>NUCLEOTIDE SEQUENCE [LARGE SCALE GENOMIC DNA]</scope>
    <source>
        <strain evidence="3 4">NIES-2499</strain>
    </source>
</reference>
<evidence type="ECO:0000259" key="2">
    <source>
        <dbReference type="PROSITE" id="PS50222"/>
    </source>
</evidence>
<dbReference type="InterPro" id="IPR011992">
    <property type="entry name" value="EF-hand-dom_pair"/>
</dbReference>
<dbReference type="GO" id="GO:0005509">
    <property type="term" value="F:calcium ion binding"/>
    <property type="evidence" value="ECO:0007669"/>
    <property type="project" value="InterPro"/>
</dbReference>
<protein>
    <recommendedName>
        <fullName evidence="2">EF-hand domain-containing protein</fullName>
    </recommendedName>
</protein>
<dbReference type="AlphaFoldDB" id="A0A250XJK5"/>
<evidence type="ECO:0000313" key="4">
    <source>
        <dbReference type="Proteomes" id="UP000232323"/>
    </source>
</evidence>
<dbReference type="STRING" id="1157962.A0A250XJK5"/>